<dbReference type="InterPro" id="IPR023203">
    <property type="entry name" value="TTHA0068_sf"/>
</dbReference>
<evidence type="ECO:0008006" key="3">
    <source>
        <dbReference type="Google" id="ProtNLM"/>
    </source>
</evidence>
<dbReference type="RefSeq" id="WP_072629677.1">
    <property type="nucleotide sequence ID" value="NZ_MLCB01000090.1"/>
</dbReference>
<dbReference type="Proteomes" id="UP000184514">
    <property type="component" value="Unassembled WGS sequence"/>
</dbReference>
<reference evidence="1 2" key="1">
    <citation type="submission" date="2016-10" db="EMBL/GenBank/DDBJ databases">
        <title>Genome sequence of Planktotalea frisia SH6-1.</title>
        <authorList>
            <person name="Poehlein A."/>
            <person name="Bakenhus I."/>
            <person name="Voget S."/>
            <person name="Brinkhoff T."/>
            <person name="Simon M."/>
        </authorList>
    </citation>
    <scope>NUCLEOTIDE SEQUENCE [LARGE SCALE GENOMIC DNA]</scope>
    <source>
        <strain evidence="1 2">SH6-1</strain>
    </source>
</reference>
<dbReference type="STRING" id="696762.PFRI_10390"/>
<dbReference type="SUPFAM" id="SSF140663">
    <property type="entry name" value="TTHA0068-like"/>
    <property type="match status" value="1"/>
</dbReference>
<evidence type="ECO:0000313" key="1">
    <source>
        <dbReference type="EMBL" id="OJI94739.1"/>
    </source>
</evidence>
<protein>
    <recommendedName>
        <fullName evidence="3">DUF309 domain-containing protein</fullName>
    </recommendedName>
</protein>
<accession>A0A1L9NZM8</accession>
<dbReference type="EMBL" id="MLCB01000090">
    <property type="protein sequence ID" value="OJI94739.1"/>
    <property type="molecule type" value="Genomic_DNA"/>
</dbReference>
<evidence type="ECO:0000313" key="2">
    <source>
        <dbReference type="Proteomes" id="UP000184514"/>
    </source>
</evidence>
<comment type="caution">
    <text evidence="1">The sequence shown here is derived from an EMBL/GenBank/DDBJ whole genome shotgun (WGS) entry which is preliminary data.</text>
</comment>
<name>A0A1L9NZM8_9RHOB</name>
<keyword evidence="2" id="KW-1185">Reference proteome</keyword>
<dbReference type="Pfam" id="PF03745">
    <property type="entry name" value="DUF309"/>
    <property type="match status" value="1"/>
</dbReference>
<dbReference type="InterPro" id="IPR005500">
    <property type="entry name" value="DUF309"/>
</dbReference>
<dbReference type="AlphaFoldDB" id="A0A1L9NZM8"/>
<gene>
    <name evidence="1" type="ORF">PFRI_10390</name>
</gene>
<dbReference type="Gene3D" id="1.10.3450.10">
    <property type="entry name" value="TTHA0068-like"/>
    <property type="match status" value="1"/>
</dbReference>
<sequence>MTQDFWPTHAYVPGRTARHPEGVFDPIRETAKGGSTPEQLAQCAAFQLGLRYIHKGFFWEAHELLEPVWMLLPKPSCERAFVQGLIQLANGFLKLEMGRPKAAQRLLVISQDLLRQAERPPAFADQSQDADSLLADLTARLMGVL</sequence>
<proteinExistence type="predicted"/>
<organism evidence="1 2">
    <name type="scientific">Planktotalea frisia</name>
    <dbReference type="NCBI Taxonomy" id="696762"/>
    <lineage>
        <taxon>Bacteria</taxon>
        <taxon>Pseudomonadati</taxon>
        <taxon>Pseudomonadota</taxon>
        <taxon>Alphaproteobacteria</taxon>
        <taxon>Rhodobacterales</taxon>
        <taxon>Paracoccaceae</taxon>
        <taxon>Planktotalea</taxon>
    </lineage>
</organism>